<reference evidence="3 4" key="1">
    <citation type="submission" date="2021-06" db="EMBL/GenBank/DDBJ databases">
        <title>Caerostris extrusa draft genome.</title>
        <authorList>
            <person name="Kono N."/>
            <person name="Arakawa K."/>
        </authorList>
    </citation>
    <scope>NUCLEOTIDE SEQUENCE [LARGE SCALE GENOMIC DNA]</scope>
</reference>
<accession>A0AAV4UJS8</accession>
<feature type="region of interest" description="Disordered" evidence="1">
    <location>
        <begin position="33"/>
        <end position="62"/>
    </location>
</feature>
<feature type="domain" description="Thoeris protein ThsB TIR-like" evidence="2">
    <location>
        <begin position="12"/>
        <end position="95"/>
    </location>
</feature>
<evidence type="ECO:0000313" key="3">
    <source>
        <dbReference type="EMBL" id="GIY58090.1"/>
    </source>
</evidence>
<comment type="caution">
    <text evidence="3">The sequence shown here is derived from an EMBL/GenBank/DDBJ whole genome shotgun (WGS) entry which is preliminary data.</text>
</comment>
<sequence length="100" mass="11780">MNNIQHTDTWKRKDRRFLSLLKKDNSLPEGEIKARFRMRDRGSKRTLGRGNQPSNKNCDRLNTRLQNSTAVTVRGSTRTRHARKVKYDVETAWNQLQVIN</sequence>
<proteinExistence type="predicted"/>
<dbReference type="InterPro" id="IPR015032">
    <property type="entry name" value="ThsB__TIR-like_domain"/>
</dbReference>
<gene>
    <name evidence="3" type="ORF">CEXT_235551</name>
</gene>
<dbReference type="Pfam" id="PF08937">
    <property type="entry name" value="ThsB_TIR"/>
    <property type="match status" value="1"/>
</dbReference>
<evidence type="ECO:0000256" key="1">
    <source>
        <dbReference type="SAM" id="MobiDB-lite"/>
    </source>
</evidence>
<dbReference type="AlphaFoldDB" id="A0AAV4UJS8"/>
<feature type="compositionally biased region" description="Basic and acidic residues" evidence="1">
    <location>
        <begin position="33"/>
        <end position="43"/>
    </location>
</feature>
<evidence type="ECO:0000259" key="2">
    <source>
        <dbReference type="Pfam" id="PF08937"/>
    </source>
</evidence>
<protein>
    <recommendedName>
        <fullName evidence="2">Thoeris protein ThsB TIR-like domain-containing protein</fullName>
    </recommendedName>
</protein>
<dbReference type="EMBL" id="BPLR01013012">
    <property type="protein sequence ID" value="GIY58090.1"/>
    <property type="molecule type" value="Genomic_DNA"/>
</dbReference>
<organism evidence="3 4">
    <name type="scientific">Caerostris extrusa</name>
    <name type="common">Bark spider</name>
    <name type="synonym">Caerostris bankana</name>
    <dbReference type="NCBI Taxonomy" id="172846"/>
    <lineage>
        <taxon>Eukaryota</taxon>
        <taxon>Metazoa</taxon>
        <taxon>Ecdysozoa</taxon>
        <taxon>Arthropoda</taxon>
        <taxon>Chelicerata</taxon>
        <taxon>Arachnida</taxon>
        <taxon>Araneae</taxon>
        <taxon>Araneomorphae</taxon>
        <taxon>Entelegynae</taxon>
        <taxon>Araneoidea</taxon>
        <taxon>Araneidae</taxon>
        <taxon>Caerostris</taxon>
    </lineage>
</organism>
<dbReference type="Proteomes" id="UP001054945">
    <property type="component" value="Unassembled WGS sequence"/>
</dbReference>
<keyword evidence="4" id="KW-1185">Reference proteome</keyword>
<evidence type="ECO:0000313" key="4">
    <source>
        <dbReference type="Proteomes" id="UP001054945"/>
    </source>
</evidence>
<name>A0AAV4UJS8_CAEEX</name>